<gene>
    <name evidence="2" type="ORF">DILT_LOCUS1039</name>
</gene>
<name>A0A3P6RBH2_DIBLA</name>
<dbReference type="AlphaFoldDB" id="A0A3P6RBH2"/>
<evidence type="ECO:0000313" key="2">
    <source>
        <dbReference type="EMBL" id="VDK39488.1"/>
    </source>
</evidence>
<dbReference type="Proteomes" id="UP000281553">
    <property type="component" value="Unassembled WGS sequence"/>
</dbReference>
<feature type="compositionally biased region" description="Polar residues" evidence="1">
    <location>
        <begin position="27"/>
        <end position="36"/>
    </location>
</feature>
<protein>
    <submittedName>
        <fullName evidence="2">Uncharacterized protein</fullName>
    </submittedName>
</protein>
<dbReference type="EMBL" id="UYRU01005954">
    <property type="protein sequence ID" value="VDK39488.1"/>
    <property type="molecule type" value="Genomic_DNA"/>
</dbReference>
<accession>A0A3P6RBH2</accession>
<organism evidence="2 3">
    <name type="scientific">Dibothriocephalus latus</name>
    <name type="common">Fish tapeworm</name>
    <name type="synonym">Diphyllobothrium latum</name>
    <dbReference type="NCBI Taxonomy" id="60516"/>
    <lineage>
        <taxon>Eukaryota</taxon>
        <taxon>Metazoa</taxon>
        <taxon>Spiralia</taxon>
        <taxon>Lophotrochozoa</taxon>
        <taxon>Platyhelminthes</taxon>
        <taxon>Cestoda</taxon>
        <taxon>Eucestoda</taxon>
        <taxon>Diphyllobothriidea</taxon>
        <taxon>Diphyllobothriidae</taxon>
        <taxon>Dibothriocephalus</taxon>
    </lineage>
</organism>
<proteinExistence type="predicted"/>
<evidence type="ECO:0000313" key="3">
    <source>
        <dbReference type="Proteomes" id="UP000281553"/>
    </source>
</evidence>
<feature type="non-terminal residue" evidence="2">
    <location>
        <position position="199"/>
    </location>
</feature>
<dbReference type="OrthoDB" id="10642305at2759"/>
<sequence>MATSDNNCSVHCLFFFSGHSSQAPFGSRTPSLSPHTTEWRSGKTTPVSPSPFLPETLFLFAAELLPVLITLFGKTQSEVVKYQTILLVRRLVGSLNSCDMQILSDHTQDGLRLGFRLSRMIYTALAEEPEEAVLCALQLAQQLLCKTRSVYLPIFQRIGLIPMLRGVYEVLKHRIDLKSLRPRSAANAEAQPTEVVTDG</sequence>
<reference evidence="2 3" key="1">
    <citation type="submission" date="2018-11" db="EMBL/GenBank/DDBJ databases">
        <authorList>
            <consortium name="Pathogen Informatics"/>
        </authorList>
    </citation>
    <scope>NUCLEOTIDE SEQUENCE [LARGE SCALE GENOMIC DNA]</scope>
</reference>
<feature type="region of interest" description="Disordered" evidence="1">
    <location>
        <begin position="27"/>
        <end position="46"/>
    </location>
</feature>
<keyword evidence="3" id="KW-1185">Reference proteome</keyword>
<evidence type="ECO:0000256" key="1">
    <source>
        <dbReference type="SAM" id="MobiDB-lite"/>
    </source>
</evidence>